<dbReference type="Gene3D" id="3.20.20.105">
    <property type="entry name" value="Queuine tRNA-ribosyltransferase-like"/>
    <property type="match status" value="1"/>
</dbReference>
<dbReference type="InterPro" id="IPR050076">
    <property type="entry name" value="ArchSynthase1/Queuine_TRR"/>
</dbReference>
<feature type="active site" description="Nucleophile" evidence="7">
    <location>
        <position position="271"/>
    </location>
</feature>
<keyword evidence="2 7" id="KW-0328">Glycosyltransferase</keyword>
<comment type="function">
    <text evidence="7">Catalyzes the base-exchange of a guanine (G) residue with the queuine precursor 7-aminomethyl-7-deazaguanine (PreQ1) at position 34 (anticodon wobble position) in tRNAs with GU(N) anticodons (tRNA-Asp, -Asn, -His and -Tyr). Catalysis occurs through a double-displacement mechanism. The nucleophile active site attacks the C1' of nucleotide 34 to detach the guanine base from the RNA, forming a covalent enzyme-RNA intermediate. The proton acceptor active site deprotonates the incoming PreQ1, allowing a nucleophilic attack on the C1' of the ribose to form the product. After dissociation, two additional enzymatic reactions on the tRNA convert PreQ1 to queuine (Q), resulting in the hypermodified nucleoside queuosine (7-(((4,5-cis-dihydroxy-2-cyclopenten-1-yl)amino)methyl)-7-deazaguanosine).</text>
</comment>
<feature type="binding site" evidence="7">
    <location>
        <position position="221"/>
    </location>
    <ligand>
        <name>substrate</name>
    </ligand>
</feature>
<protein>
    <recommendedName>
        <fullName evidence="7">Queuine tRNA-ribosyltransferase</fullName>
        <ecNumber evidence="7">2.4.2.29</ecNumber>
    </recommendedName>
    <alternativeName>
        <fullName evidence="7">Guanine insertion enzyme</fullName>
    </alternativeName>
    <alternativeName>
        <fullName evidence="7">tRNA-guanine transglycosylase</fullName>
    </alternativeName>
</protein>
<comment type="pathway">
    <text evidence="1 7">tRNA modification; tRNA-queuosine biosynthesis.</text>
</comment>
<feature type="region of interest" description="RNA binding" evidence="7">
    <location>
        <begin position="252"/>
        <end position="258"/>
    </location>
</feature>
<dbReference type="FunFam" id="3.20.20.105:FF:000001">
    <property type="entry name" value="Queuine tRNA-ribosyltransferase"/>
    <property type="match status" value="1"/>
</dbReference>
<dbReference type="UniPathway" id="UPA00392"/>
<dbReference type="RefSeq" id="WP_072714521.1">
    <property type="nucleotide sequence ID" value="NZ_FRAU01000001.1"/>
</dbReference>
<dbReference type="InterPro" id="IPR002616">
    <property type="entry name" value="tRNA_ribo_trans-like"/>
</dbReference>
<dbReference type="EMBL" id="FRAU01000001">
    <property type="protein sequence ID" value="SHK21459.1"/>
    <property type="molecule type" value="Genomic_DNA"/>
</dbReference>
<evidence type="ECO:0000313" key="9">
    <source>
        <dbReference type="EMBL" id="SHK21459.1"/>
    </source>
</evidence>
<feature type="binding site" evidence="7">
    <location>
        <position position="194"/>
    </location>
    <ligand>
        <name>substrate</name>
    </ligand>
</feature>
<dbReference type="NCBIfam" id="TIGR00449">
    <property type="entry name" value="tgt_general"/>
    <property type="match status" value="1"/>
</dbReference>
<feature type="binding site" evidence="7">
    <location>
        <position position="146"/>
    </location>
    <ligand>
        <name>substrate</name>
    </ligand>
</feature>
<reference evidence="10" key="1">
    <citation type="submission" date="2016-11" db="EMBL/GenBank/DDBJ databases">
        <authorList>
            <person name="Varghese N."/>
            <person name="Submissions S."/>
        </authorList>
    </citation>
    <scope>NUCLEOTIDE SEQUENCE [LARGE SCALE GENOMIC DNA]</scope>
    <source>
        <strain evidence="10">DSM 22212</strain>
    </source>
</reference>
<dbReference type="STRING" id="633813.SAMN04488087_0685"/>
<dbReference type="InterPro" id="IPR036511">
    <property type="entry name" value="TGT-like_sf"/>
</dbReference>
<keyword evidence="10" id="KW-1185">Reference proteome</keyword>
<gene>
    <name evidence="7" type="primary">tgt</name>
    <name evidence="9" type="ORF">SAMN04488087_0685</name>
</gene>
<sequence>MRFTLEYVDSETRARAGRLETPHGVVETPMFMPVGTVGSVKAVGPRELRQDIGAQIILGNTYHLYLRPGLEVLRQAGGLHRFMGWDGPILTDSGGFQVFSLAALRKLTEEGVWFQSHLDGSRHLFTPEGVVDYQRVIGADIMMVLDECPPGDASLEAARRAHELTLRWAERSKRRFEATRPLYGYEQALFAIVQGGVFPALRRASARALVDMNFPGYAIGGLSVGEPAERMYEMVEVVTEILPVERPRYLMGVGTPANLLENIARGVDLFDCVMPTRNGRNGTLFTTEGILNIRNRKWRTDFSPLDPGLDSYVSQTFTKAYVRHLFQAGEILGLHLATLQNLSFYLWLMREARRAILEGRYRSWMAEMLPRVSRRL</sequence>
<evidence type="ECO:0000256" key="1">
    <source>
        <dbReference type="ARBA" id="ARBA00004691"/>
    </source>
</evidence>
<proteinExistence type="inferred from homology"/>
<dbReference type="GO" id="GO:0005829">
    <property type="term" value="C:cytosol"/>
    <property type="evidence" value="ECO:0007669"/>
    <property type="project" value="TreeGrafter"/>
</dbReference>
<evidence type="ECO:0000256" key="4">
    <source>
        <dbReference type="ARBA" id="ARBA00022694"/>
    </source>
</evidence>
<accession>A0A1M6QME9</accession>
<evidence type="ECO:0000256" key="5">
    <source>
        <dbReference type="ARBA" id="ARBA00022785"/>
    </source>
</evidence>
<evidence type="ECO:0000313" key="10">
    <source>
        <dbReference type="Proteomes" id="UP000185812"/>
    </source>
</evidence>
<dbReference type="OrthoDB" id="9805417at2"/>
<comment type="subunit">
    <text evidence="7">Homodimer. Within each dimer, one monomer is responsible for RNA recognition and catalysis, while the other monomer binds to the replacement base PreQ1.</text>
</comment>
<feature type="domain" description="tRNA-guanine(15) transglycosylase-like" evidence="8">
    <location>
        <begin position="12"/>
        <end position="370"/>
    </location>
</feature>
<dbReference type="Proteomes" id="UP000185812">
    <property type="component" value="Unassembled WGS sequence"/>
</dbReference>
<comment type="similarity">
    <text evidence="7">Belongs to the queuine tRNA-ribosyltransferase family.</text>
</comment>
<dbReference type="GO" id="GO:0008479">
    <property type="term" value="F:tRNA-guanosine(34) queuine transglycosylase activity"/>
    <property type="evidence" value="ECO:0007669"/>
    <property type="project" value="UniProtKB-UniRule"/>
</dbReference>
<comment type="catalytic activity">
    <reaction evidence="6 7">
        <text>7-aminomethyl-7-carbaguanine + guanosine(34) in tRNA = 7-aminomethyl-7-carbaguanosine(34) in tRNA + guanine</text>
        <dbReference type="Rhea" id="RHEA:24104"/>
        <dbReference type="Rhea" id="RHEA-COMP:10341"/>
        <dbReference type="Rhea" id="RHEA-COMP:10342"/>
        <dbReference type="ChEBI" id="CHEBI:16235"/>
        <dbReference type="ChEBI" id="CHEBI:58703"/>
        <dbReference type="ChEBI" id="CHEBI:74269"/>
        <dbReference type="ChEBI" id="CHEBI:82833"/>
        <dbReference type="EC" id="2.4.2.29"/>
    </reaction>
</comment>
<dbReference type="SUPFAM" id="SSF51713">
    <property type="entry name" value="tRNA-guanine transglycosylase"/>
    <property type="match status" value="1"/>
</dbReference>
<evidence type="ECO:0000256" key="3">
    <source>
        <dbReference type="ARBA" id="ARBA00022679"/>
    </source>
</evidence>
<dbReference type="PANTHER" id="PTHR46499">
    <property type="entry name" value="QUEUINE TRNA-RIBOSYLTRANSFERASE"/>
    <property type="match status" value="1"/>
</dbReference>
<feature type="binding site" evidence="7">
    <location>
        <begin position="92"/>
        <end position="96"/>
    </location>
    <ligand>
        <name>substrate</name>
    </ligand>
</feature>
<dbReference type="AlphaFoldDB" id="A0A1M6QME9"/>
<keyword evidence="4 7" id="KW-0819">tRNA processing</keyword>
<evidence type="ECO:0000256" key="2">
    <source>
        <dbReference type="ARBA" id="ARBA00022676"/>
    </source>
</evidence>
<dbReference type="HAMAP" id="MF_00168">
    <property type="entry name" value="Q_tRNA_Tgt"/>
    <property type="match status" value="1"/>
</dbReference>
<keyword evidence="5 7" id="KW-0671">Queuosine biosynthesis</keyword>
<comment type="caution">
    <text evidence="7">Lacks conserved residue(s) required for the propagation of feature annotation.</text>
</comment>
<dbReference type="Pfam" id="PF01702">
    <property type="entry name" value="TGT"/>
    <property type="match status" value="1"/>
</dbReference>
<organism evidence="9 10">
    <name type="scientific">Rhodothermus profundi</name>
    <dbReference type="NCBI Taxonomy" id="633813"/>
    <lineage>
        <taxon>Bacteria</taxon>
        <taxon>Pseudomonadati</taxon>
        <taxon>Rhodothermota</taxon>
        <taxon>Rhodothermia</taxon>
        <taxon>Rhodothermales</taxon>
        <taxon>Rhodothermaceae</taxon>
        <taxon>Rhodothermus</taxon>
    </lineage>
</organism>
<keyword evidence="3 7" id="KW-0808">Transferase</keyword>
<feature type="active site" description="Proton acceptor" evidence="7">
    <location>
        <position position="92"/>
    </location>
</feature>
<dbReference type="PANTHER" id="PTHR46499:SF1">
    <property type="entry name" value="QUEUINE TRNA-RIBOSYLTRANSFERASE"/>
    <property type="match status" value="1"/>
</dbReference>
<dbReference type="EC" id="2.4.2.29" evidence="7"/>
<name>A0A1M6QME9_9BACT</name>
<dbReference type="GO" id="GO:0008616">
    <property type="term" value="P:tRNA queuosine(34) biosynthetic process"/>
    <property type="evidence" value="ECO:0007669"/>
    <property type="project" value="UniProtKB-UniRule"/>
</dbReference>
<evidence type="ECO:0000259" key="8">
    <source>
        <dbReference type="Pfam" id="PF01702"/>
    </source>
</evidence>
<evidence type="ECO:0000256" key="7">
    <source>
        <dbReference type="HAMAP-Rule" id="MF_00168"/>
    </source>
</evidence>
<evidence type="ECO:0000256" key="6">
    <source>
        <dbReference type="ARBA" id="ARBA00050112"/>
    </source>
</evidence>
<dbReference type="InterPro" id="IPR004803">
    <property type="entry name" value="TGT"/>
</dbReference>
<feature type="region of interest" description="RNA binding; important for wobble base 34 recognition" evidence="7">
    <location>
        <begin position="276"/>
        <end position="280"/>
    </location>
</feature>
<dbReference type="NCBIfam" id="TIGR00430">
    <property type="entry name" value="Q_tRNA_tgt"/>
    <property type="match status" value="1"/>
</dbReference>